<dbReference type="AlphaFoldDB" id="A0A1W2DBH1"/>
<accession>A0A1W2DBH1</accession>
<evidence type="ECO:0000313" key="1">
    <source>
        <dbReference type="EMBL" id="SMC94743.1"/>
    </source>
</evidence>
<keyword evidence="2" id="KW-1185">Reference proteome</keyword>
<dbReference type="EMBL" id="FWYB01000006">
    <property type="protein sequence ID" value="SMC94743.1"/>
    <property type="molecule type" value="Genomic_DNA"/>
</dbReference>
<gene>
    <name evidence="1" type="ORF">SAMN04488101_106132</name>
</gene>
<name>A0A1W2DBH1_9SPHI</name>
<sequence length="60" mass="7144">MLKIALICGDSSHILDIQIGLFEIYYFLYSTCRDHEHFSAWLINLKGREFYDKALIQFNE</sequence>
<proteinExistence type="predicted"/>
<organism evidence="1 2">
    <name type="scientific">Pedobacter nyackensis</name>
    <dbReference type="NCBI Taxonomy" id="475255"/>
    <lineage>
        <taxon>Bacteria</taxon>
        <taxon>Pseudomonadati</taxon>
        <taxon>Bacteroidota</taxon>
        <taxon>Sphingobacteriia</taxon>
        <taxon>Sphingobacteriales</taxon>
        <taxon>Sphingobacteriaceae</taxon>
        <taxon>Pedobacter</taxon>
    </lineage>
</organism>
<protein>
    <submittedName>
        <fullName evidence="1">Uncharacterized protein</fullName>
    </submittedName>
</protein>
<evidence type="ECO:0000313" key="2">
    <source>
        <dbReference type="Proteomes" id="UP000192678"/>
    </source>
</evidence>
<dbReference type="Proteomes" id="UP000192678">
    <property type="component" value="Unassembled WGS sequence"/>
</dbReference>
<reference evidence="1 2" key="1">
    <citation type="submission" date="2017-04" db="EMBL/GenBank/DDBJ databases">
        <authorList>
            <person name="Afonso C.L."/>
            <person name="Miller P.J."/>
            <person name="Scott M.A."/>
            <person name="Spackman E."/>
            <person name="Goraichik I."/>
            <person name="Dimitrov K.M."/>
            <person name="Suarez D.L."/>
            <person name="Swayne D.E."/>
        </authorList>
    </citation>
    <scope>NUCLEOTIDE SEQUENCE [LARGE SCALE GENOMIC DNA]</scope>
    <source>
        <strain evidence="1 2">DSM 19625</strain>
    </source>
</reference>